<name>A0A831Z1A0_UNCKA</name>
<protein>
    <submittedName>
        <fullName evidence="1">Uncharacterized protein</fullName>
    </submittedName>
</protein>
<gene>
    <name evidence="1" type="ORF">ENR01_02890</name>
</gene>
<comment type="caution">
    <text evidence="1">The sequence shown here is derived from an EMBL/GenBank/DDBJ whole genome shotgun (WGS) entry which is preliminary data.</text>
</comment>
<organism evidence="1">
    <name type="scientific">candidate division WWE3 bacterium</name>
    <dbReference type="NCBI Taxonomy" id="2053526"/>
    <lineage>
        <taxon>Bacteria</taxon>
        <taxon>Katanobacteria</taxon>
    </lineage>
</organism>
<dbReference type="EMBL" id="DSPJ01000073">
    <property type="protein sequence ID" value="HEX62070.1"/>
    <property type="molecule type" value="Genomic_DNA"/>
</dbReference>
<sequence>MQFYVLGNPGYEDAARASNLLATLGQAQKYVGLYYAYRPGSGSSLNYALVAMQLILADPERVLREPWLDVGVLDTVTVPNLSAAPFDQ</sequence>
<dbReference type="AlphaFoldDB" id="A0A831Z1A0"/>
<accession>A0A831Z1A0</accession>
<proteinExistence type="predicted"/>
<reference evidence="1" key="1">
    <citation type="journal article" date="2020" name="mSystems">
        <title>Genome- and Community-Level Interaction Insights into Carbon Utilization and Element Cycling Functions of Hydrothermarchaeota in Hydrothermal Sediment.</title>
        <authorList>
            <person name="Zhou Z."/>
            <person name="Liu Y."/>
            <person name="Xu W."/>
            <person name="Pan J."/>
            <person name="Luo Z.H."/>
            <person name="Li M."/>
        </authorList>
    </citation>
    <scope>NUCLEOTIDE SEQUENCE [LARGE SCALE GENOMIC DNA]</scope>
    <source>
        <strain evidence="1">SpSt-361</strain>
    </source>
</reference>
<evidence type="ECO:0000313" key="1">
    <source>
        <dbReference type="EMBL" id="HEX62070.1"/>
    </source>
</evidence>